<dbReference type="Gene3D" id="2.130.10.10">
    <property type="entry name" value="YVTN repeat-like/Quinoprotein amine dehydrogenase"/>
    <property type="match status" value="3"/>
</dbReference>
<dbReference type="PANTHER" id="PTHR30344:SF1">
    <property type="entry name" value="6-PHOSPHOGLUCONOLACTONASE"/>
    <property type="match status" value="1"/>
</dbReference>
<dbReference type="Proteomes" id="UP001149140">
    <property type="component" value="Unassembled WGS sequence"/>
</dbReference>
<dbReference type="EMBL" id="JAPDOD010000082">
    <property type="protein sequence ID" value="MDA0166967.1"/>
    <property type="molecule type" value="Genomic_DNA"/>
</dbReference>
<dbReference type="PANTHER" id="PTHR30344">
    <property type="entry name" value="6-PHOSPHOGLUCONOLACTONASE-RELATED"/>
    <property type="match status" value="1"/>
</dbReference>
<dbReference type="AlphaFoldDB" id="A0A9X3S6L9"/>
<dbReference type="InterPro" id="IPR011044">
    <property type="entry name" value="Quino_amine_DH_bsu"/>
</dbReference>
<sequence>MRLLALPLAFLALAAPAAAAPPPGALTQLDGKAGCVANHLEVCARGHGLDDVEALALSPDGRFLYAVSSYLGKDSALTTFARNPSTGALKQRGCVSEKGRGPCAKGHGLTGAIDVTVSADGANVYVAAPYSGDDDERGGAIAAFARDGKTGAVKQLAGLAGCVSADGRDRCAPGRAMAGLSGIALSPDGRFAYATSANGNALLVLSRGADGALHQLDGPAGCVRHQGGDGCATGLGLHSAVSVVVSGDGRFVYSVASTGGQAVAEFARDPATGTLTQLGCISQKGFGGCDHGHGLGSAVQLTLSPDGRNVYVSAFRTHSVAVLNVDPATGRLTQDAGSAGCVATGARDDCAVARGISGTVSVTVSPDGKNVYVAGPQNSAVAAFKRGADGVLNQLGGASSCIGDNFQCRAADGLGFAFDVVVSPDGRNVYAAGSDDDAIVAFKRN</sequence>
<keyword evidence="3" id="KW-1185">Reference proteome</keyword>
<dbReference type="InterPro" id="IPR015943">
    <property type="entry name" value="WD40/YVTN_repeat-like_dom_sf"/>
</dbReference>
<accession>A0A9X3S6L9</accession>
<proteinExistence type="predicted"/>
<gene>
    <name evidence="2" type="ORF">OM076_42295</name>
</gene>
<dbReference type="GO" id="GO:0017057">
    <property type="term" value="F:6-phosphogluconolactonase activity"/>
    <property type="evidence" value="ECO:0007669"/>
    <property type="project" value="TreeGrafter"/>
</dbReference>
<evidence type="ECO:0000313" key="2">
    <source>
        <dbReference type="EMBL" id="MDA0166967.1"/>
    </source>
</evidence>
<reference evidence="2" key="1">
    <citation type="submission" date="2022-10" db="EMBL/GenBank/DDBJ databases">
        <title>The WGS of Solirubrobacter ginsenosidimutans DSM 21036.</title>
        <authorList>
            <person name="Jiang Z."/>
        </authorList>
    </citation>
    <scope>NUCLEOTIDE SEQUENCE</scope>
    <source>
        <strain evidence="2">DSM 21036</strain>
    </source>
</reference>
<dbReference type="RefSeq" id="WP_270046220.1">
    <property type="nucleotide sequence ID" value="NZ_JAPDOD010000082.1"/>
</dbReference>
<keyword evidence="1" id="KW-0732">Signal</keyword>
<dbReference type="InterPro" id="IPR050282">
    <property type="entry name" value="Cycloisomerase_2"/>
</dbReference>
<dbReference type="SUPFAM" id="SSF50969">
    <property type="entry name" value="YVTN repeat-like/Quinoprotein amine dehydrogenase"/>
    <property type="match status" value="1"/>
</dbReference>
<feature type="chain" id="PRO_5040858166" evidence="1">
    <location>
        <begin position="20"/>
        <end position="445"/>
    </location>
</feature>
<comment type="caution">
    <text evidence="2">The sequence shown here is derived from an EMBL/GenBank/DDBJ whole genome shotgun (WGS) entry which is preliminary data.</text>
</comment>
<protein>
    <submittedName>
        <fullName evidence="2">Lactonase family protein</fullName>
    </submittedName>
</protein>
<organism evidence="2 3">
    <name type="scientific">Solirubrobacter ginsenosidimutans</name>
    <dbReference type="NCBI Taxonomy" id="490573"/>
    <lineage>
        <taxon>Bacteria</taxon>
        <taxon>Bacillati</taxon>
        <taxon>Actinomycetota</taxon>
        <taxon>Thermoleophilia</taxon>
        <taxon>Solirubrobacterales</taxon>
        <taxon>Solirubrobacteraceae</taxon>
        <taxon>Solirubrobacter</taxon>
    </lineage>
</organism>
<feature type="signal peptide" evidence="1">
    <location>
        <begin position="1"/>
        <end position="19"/>
    </location>
</feature>
<name>A0A9X3S6L9_9ACTN</name>
<evidence type="ECO:0000256" key="1">
    <source>
        <dbReference type="SAM" id="SignalP"/>
    </source>
</evidence>
<evidence type="ECO:0000313" key="3">
    <source>
        <dbReference type="Proteomes" id="UP001149140"/>
    </source>
</evidence>